<keyword evidence="1" id="KW-1133">Transmembrane helix</keyword>
<evidence type="ECO:0000256" key="1">
    <source>
        <dbReference type="SAM" id="Phobius"/>
    </source>
</evidence>
<proteinExistence type="predicted"/>
<dbReference type="EMBL" id="QRCT01000016">
    <property type="protein sequence ID" value="RDU23907.1"/>
    <property type="molecule type" value="Genomic_DNA"/>
</dbReference>
<comment type="caution">
    <text evidence="2">The sequence shown here is derived from an EMBL/GenBank/DDBJ whole genome shotgun (WGS) entry which is preliminary data.</text>
</comment>
<sequence length="259" mass="29938">MHKSDREAGEFVKLLTTEIKKTRYRKIWLLLLVPLAIQGIWMLFITSHTNQAQLNMGYSNLLYFMSTMNVIIIPIVMAMLASRLCDIENKGNTLKLLYTLEEKGKVFDYKLILGSIYILGFTILQMICIKLVGGIFKFTQMLETHMWIEFIVSTFTVSVILFLIHQILSFQFKNQVACLTVGIGGTFFGLFSMFFPAPFPYFIIWGYYSILSGFRFRNVPAGVMKVYEIPYKTEALFFLAVLGIIIYLVGKKLFLRREV</sequence>
<keyword evidence="1" id="KW-0812">Transmembrane</keyword>
<evidence type="ECO:0000313" key="3">
    <source>
        <dbReference type="Proteomes" id="UP000255036"/>
    </source>
</evidence>
<evidence type="ECO:0008006" key="4">
    <source>
        <dbReference type="Google" id="ProtNLM"/>
    </source>
</evidence>
<dbReference type="CDD" id="cd21809">
    <property type="entry name" value="ABC-2_lan_permease-like"/>
    <property type="match status" value="1"/>
</dbReference>
<dbReference type="Proteomes" id="UP000255036">
    <property type="component" value="Unassembled WGS sequence"/>
</dbReference>
<name>A0A371AWG2_9FIRM</name>
<keyword evidence="3" id="KW-1185">Reference proteome</keyword>
<keyword evidence="1" id="KW-0472">Membrane</keyword>
<dbReference type="Pfam" id="PF12730">
    <property type="entry name" value="ABC2_membrane_4"/>
    <property type="match status" value="1"/>
</dbReference>
<protein>
    <recommendedName>
        <fullName evidence="4">ABC transporter permease</fullName>
    </recommendedName>
</protein>
<feature type="transmembrane region" description="Helical" evidence="1">
    <location>
        <begin position="229"/>
        <end position="249"/>
    </location>
</feature>
<feature type="transmembrane region" description="Helical" evidence="1">
    <location>
        <begin position="61"/>
        <end position="81"/>
    </location>
</feature>
<accession>A0A371AWG2</accession>
<dbReference type="AlphaFoldDB" id="A0A371AWG2"/>
<evidence type="ECO:0000313" key="2">
    <source>
        <dbReference type="EMBL" id="RDU23907.1"/>
    </source>
</evidence>
<reference evidence="2 3" key="1">
    <citation type="submission" date="2018-07" db="EMBL/GenBank/DDBJ databases">
        <title>Anaerosacharophilus polymeroproducens gen. nov. sp. nov., an anaerobic bacterium isolated from salt field.</title>
        <authorList>
            <person name="Kim W."/>
            <person name="Yang S.-H."/>
            <person name="Oh J."/>
            <person name="Lee J.-H."/>
            <person name="Kwon K.K."/>
        </authorList>
    </citation>
    <scope>NUCLEOTIDE SEQUENCE [LARGE SCALE GENOMIC DNA]</scope>
    <source>
        <strain evidence="2 3">MCWD5</strain>
    </source>
</reference>
<feature type="transmembrane region" description="Helical" evidence="1">
    <location>
        <begin position="27"/>
        <end position="49"/>
    </location>
</feature>
<feature type="transmembrane region" description="Helical" evidence="1">
    <location>
        <begin position="111"/>
        <end position="132"/>
    </location>
</feature>
<feature type="transmembrane region" description="Helical" evidence="1">
    <location>
        <begin position="144"/>
        <end position="164"/>
    </location>
</feature>
<gene>
    <name evidence="2" type="ORF">DWV06_06320</name>
</gene>
<organism evidence="2 3">
    <name type="scientific">Anaerosacchariphilus polymeriproducens</name>
    <dbReference type="NCBI Taxonomy" id="1812858"/>
    <lineage>
        <taxon>Bacteria</taxon>
        <taxon>Bacillati</taxon>
        <taxon>Bacillota</taxon>
        <taxon>Clostridia</taxon>
        <taxon>Lachnospirales</taxon>
        <taxon>Lachnospiraceae</taxon>
        <taxon>Anaerosacchariphilus</taxon>
    </lineage>
</organism>
<feature type="transmembrane region" description="Helical" evidence="1">
    <location>
        <begin position="176"/>
        <end position="209"/>
    </location>
</feature>